<protein>
    <submittedName>
        <fullName evidence="2">LAQU0S15e00276g1_1</fullName>
    </submittedName>
</protein>
<name>A0A0P1KVG4_9SACH</name>
<dbReference type="GO" id="GO:0006307">
    <property type="term" value="P:DNA alkylation repair"/>
    <property type="evidence" value="ECO:0007669"/>
    <property type="project" value="InterPro"/>
</dbReference>
<gene>
    <name evidence="2" type="ORF">LAQU0_S15e00276g</name>
</gene>
<dbReference type="GO" id="GO:0051213">
    <property type="term" value="F:dioxygenase activity"/>
    <property type="evidence" value="ECO:0007669"/>
    <property type="project" value="InterPro"/>
</dbReference>
<evidence type="ECO:0000313" key="3">
    <source>
        <dbReference type="Proteomes" id="UP000236544"/>
    </source>
</evidence>
<evidence type="ECO:0000313" key="2">
    <source>
        <dbReference type="EMBL" id="CUS24248.1"/>
    </source>
</evidence>
<dbReference type="InterPro" id="IPR037151">
    <property type="entry name" value="AlkB-like_sf"/>
</dbReference>
<dbReference type="Proteomes" id="UP000236544">
    <property type="component" value="Unassembled WGS sequence"/>
</dbReference>
<dbReference type="OrthoDB" id="545910at2759"/>
<feature type="domain" description="Fe2OG dioxygenase" evidence="1">
    <location>
        <begin position="206"/>
        <end position="316"/>
    </location>
</feature>
<reference evidence="3" key="1">
    <citation type="submission" date="2015-10" db="EMBL/GenBank/DDBJ databases">
        <authorList>
            <person name="Devillers H."/>
        </authorList>
    </citation>
    <scope>NUCLEOTIDE SEQUENCE [LARGE SCALE GENOMIC DNA]</scope>
</reference>
<dbReference type="SUPFAM" id="SSF51197">
    <property type="entry name" value="Clavaminate synthase-like"/>
    <property type="match status" value="1"/>
</dbReference>
<keyword evidence="3" id="KW-1185">Reference proteome</keyword>
<dbReference type="CDD" id="cd14279">
    <property type="entry name" value="CUE"/>
    <property type="match status" value="1"/>
</dbReference>
<dbReference type="PANTHER" id="PTHR31212">
    <property type="entry name" value="ALPHA-KETOGLUTARATE-DEPENDENT DIOXYGENASE ALKB HOMOLOG 3"/>
    <property type="match status" value="1"/>
</dbReference>
<accession>A0A0P1KVG4</accession>
<proteinExistence type="predicted"/>
<evidence type="ECO:0000259" key="1">
    <source>
        <dbReference type="PROSITE" id="PS51471"/>
    </source>
</evidence>
<dbReference type="InterPro" id="IPR027450">
    <property type="entry name" value="AlkB-like"/>
</dbReference>
<dbReference type="Pfam" id="PF13532">
    <property type="entry name" value="2OG-FeII_Oxy_2"/>
    <property type="match status" value="1"/>
</dbReference>
<dbReference type="InterPro" id="IPR005123">
    <property type="entry name" value="Oxoglu/Fe-dep_dioxygenase_dom"/>
</dbReference>
<dbReference type="InterPro" id="IPR032854">
    <property type="entry name" value="ALKBH3"/>
</dbReference>
<organism evidence="2 3">
    <name type="scientific">Lachancea quebecensis</name>
    <dbReference type="NCBI Taxonomy" id="1654605"/>
    <lineage>
        <taxon>Eukaryota</taxon>
        <taxon>Fungi</taxon>
        <taxon>Dikarya</taxon>
        <taxon>Ascomycota</taxon>
        <taxon>Saccharomycotina</taxon>
        <taxon>Saccharomycetes</taxon>
        <taxon>Saccharomycetales</taxon>
        <taxon>Saccharomycetaceae</taxon>
        <taxon>Lachancea</taxon>
    </lineage>
</organism>
<dbReference type="PROSITE" id="PS51471">
    <property type="entry name" value="FE2OG_OXY"/>
    <property type="match status" value="1"/>
</dbReference>
<dbReference type="PANTHER" id="PTHR31212:SF4">
    <property type="entry name" value="ALPHA-KETOGLUTARATE-DEPENDENT DIOXYGENASE ALKB HOMOLOG 3"/>
    <property type="match status" value="1"/>
</dbReference>
<dbReference type="Gene3D" id="2.60.120.590">
    <property type="entry name" value="Alpha-ketoglutarate-dependent dioxygenase AlkB-like"/>
    <property type="match status" value="1"/>
</dbReference>
<dbReference type="EMBL" id="LN890572">
    <property type="protein sequence ID" value="CUS24248.1"/>
    <property type="molecule type" value="Genomic_DNA"/>
</dbReference>
<sequence>MVRSTEEKLTELKDLYPDYDVDGLLDVLVCCGGSLKRSAQLLGDATIHESSSKKLKSRQQQTLTRFLNLKLPPKVTATTKGPKASRPIELHSKKEIESTLKYCTYHPDVLPVDLADRLLELLWKDTSFKPNEFYLFGNKCISNCKSRIFLPENRIEPFYYNGMQVESYSTYSNEIMMAQILVEEVVNDILSQRTALPFQVTAGNWEVQAVLSNSYSRDSNLDWHSDRLTNIGPHAIIASLSLGFTREFRARRVHPPNSQVYSLRPQHNSLIIMHAGFQEEYKHCVPLLPKNCNIAAEDIHPISRDVRVNLTFRNYALTTKVFCKLCGFPMDLRRSFKDPSKRGLYIFQCSRSYTEENSFKDGKECKGFAFACFEKNPPFTELEIEGSRWIADDDMEAKASQSSLKK</sequence>
<dbReference type="AlphaFoldDB" id="A0A0P1KVG4"/>